<evidence type="ECO:0000256" key="1">
    <source>
        <dbReference type="SAM" id="Phobius"/>
    </source>
</evidence>
<evidence type="ECO:0000313" key="3">
    <source>
        <dbReference type="Proteomes" id="UP000658258"/>
    </source>
</evidence>
<keyword evidence="1" id="KW-0472">Membrane</keyword>
<dbReference type="InterPro" id="IPR046659">
    <property type="entry name" value="DUF6768"/>
</dbReference>
<proteinExistence type="predicted"/>
<dbReference type="RefSeq" id="WP_189629633.1">
    <property type="nucleotide sequence ID" value="NZ_BNAG01000002.1"/>
</dbReference>
<dbReference type="Proteomes" id="UP000658258">
    <property type="component" value="Unassembled WGS sequence"/>
</dbReference>
<keyword evidence="1" id="KW-1133">Transmembrane helix</keyword>
<accession>A0ABQ3I8R8</accession>
<name>A0ABQ3I8R8_9BACT</name>
<gene>
    <name evidence="2" type="ORF">GCM10011340_15190</name>
</gene>
<keyword evidence="1" id="KW-0812">Transmembrane</keyword>
<sequence>MNSTEKELDALIEEALSKEEARYFEEMGEQSLPQMLLGLFKGKNSWFNIMIMIVHLLVFAASIYTFIEMLNSEQMTQKLEWMFYTLIGFIAMAMLKIWSWNQLDKNALLREIKRLEYQVALLSKKK</sequence>
<keyword evidence="3" id="KW-1185">Reference proteome</keyword>
<feature type="transmembrane region" description="Helical" evidence="1">
    <location>
        <begin position="79"/>
        <end position="100"/>
    </location>
</feature>
<feature type="transmembrane region" description="Helical" evidence="1">
    <location>
        <begin position="45"/>
        <end position="67"/>
    </location>
</feature>
<protein>
    <recommendedName>
        <fullName evidence="4">2TM domain-containing protein</fullName>
    </recommendedName>
</protein>
<dbReference type="Pfam" id="PF20556">
    <property type="entry name" value="DUF6768"/>
    <property type="match status" value="1"/>
</dbReference>
<comment type="caution">
    <text evidence="2">The sequence shown here is derived from an EMBL/GenBank/DDBJ whole genome shotgun (WGS) entry which is preliminary data.</text>
</comment>
<evidence type="ECO:0000313" key="2">
    <source>
        <dbReference type="EMBL" id="GHE61196.1"/>
    </source>
</evidence>
<dbReference type="EMBL" id="BNAG01000002">
    <property type="protein sequence ID" value="GHE61196.1"/>
    <property type="molecule type" value="Genomic_DNA"/>
</dbReference>
<evidence type="ECO:0008006" key="4">
    <source>
        <dbReference type="Google" id="ProtNLM"/>
    </source>
</evidence>
<organism evidence="2 3">
    <name type="scientific">Roseivirga thermotolerans</name>
    <dbReference type="NCBI Taxonomy" id="1758176"/>
    <lineage>
        <taxon>Bacteria</taxon>
        <taxon>Pseudomonadati</taxon>
        <taxon>Bacteroidota</taxon>
        <taxon>Cytophagia</taxon>
        <taxon>Cytophagales</taxon>
        <taxon>Roseivirgaceae</taxon>
        <taxon>Roseivirga</taxon>
    </lineage>
</organism>
<reference evidence="3" key="1">
    <citation type="journal article" date="2019" name="Int. J. Syst. Evol. Microbiol.">
        <title>The Global Catalogue of Microorganisms (GCM) 10K type strain sequencing project: providing services to taxonomists for standard genome sequencing and annotation.</title>
        <authorList>
            <consortium name="The Broad Institute Genomics Platform"/>
            <consortium name="The Broad Institute Genome Sequencing Center for Infectious Disease"/>
            <person name="Wu L."/>
            <person name="Ma J."/>
        </authorList>
    </citation>
    <scope>NUCLEOTIDE SEQUENCE [LARGE SCALE GENOMIC DNA]</scope>
    <source>
        <strain evidence="3">CGMCC 1.15111</strain>
    </source>
</reference>